<protein>
    <submittedName>
        <fullName evidence="3">Guanosine monophosphate reductase</fullName>
    </submittedName>
</protein>
<dbReference type="Gene3D" id="3.20.20.70">
    <property type="entry name" value="Aldolase class I"/>
    <property type="match status" value="1"/>
</dbReference>
<accession>A0A7C4FAE9</accession>
<comment type="similarity">
    <text evidence="1">Belongs to the IMPDH/GMPR family.</text>
</comment>
<reference evidence="3" key="1">
    <citation type="journal article" date="2020" name="mSystems">
        <title>Genome- and Community-Level Interaction Insights into Carbon Utilization and Element Cycling Functions of Hydrothermarchaeota in Hydrothermal Sediment.</title>
        <authorList>
            <person name="Zhou Z."/>
            <person name="Liu Y."/>
            <person name="Xu W."/>
            <person name="Pan J."/>
            <person name="Luo Z.H."/>
            <person name="Li M."/>
        </authorList>
    </citation>
    <scope>NUCLEOTIDE SEQUENCE [LARGE SCALE GENOMIC DNA]</scope>
    <source>
        <strain evidence="3">SpSt-735</strain>
    </source>
</reference>
<dbReference type="InterPro" id="IPR001093">
    <property type="entry name" value="IMP_DH_GMPRt"/>
</dbReference>
<dbReference type="InterPro" id="IPR005990">
    <property type="entry name" value="IMP_DH"/>
</dbReference>
<dbReference type="AlphaFoldDB" id="A0A7C4FAE9"/>
<dbReference type="InterPro" id="IPR013785">
    <property type="entry name" value="Aldolase_TIM"/>
</dbReference>
<proteinExistence type="inferred from homology"/>
<dbReference type="GO" id="GO:0006183">
    <property type="term" value="P:GTP biosynthetic process"/>
    <property type="evidence" value="ECO:0007669"/>
    <property type="project" value="TreeGrafter"/>
</dbReference>
<dbReference type="CDD" id="cd00381">
    <property type="entry name" value="IMPDH"/>
    <property type="match status" value="1"/>
</dbReference>
<organism evidence="3">
    <name type="scientific">Thermofilum pendens</name>
    <dbReference type="NCBI Taxonomy" id="2269"/>
    <lineage>
        <taxon>Archaea</taxon>
        <taxon>Thermoproteota</taxon>
        <taxon>Thermoprotei</taxon>
        <taxon>Thermofilales</taxon>
        <taxon>Thermofilaceae</taxon>
        <taxon>Thermofilum</taxon>
    </lineage>
</organism>
<dbReference type="Pfam" id="PF00478">
    <property type="entry name" value="IMPDH"/>
    <property type="match status" value="1"/>
</dbReference>
<evidence type="ECO:0000313" key="3">
    <source>
        <dbReference type="EMBL" id="HGI42926.1"/>
    </source>
</evidence>
<gene>
    <name evidence="3" type="ORF">ENV17_00875</name>
</gene>
<evidence type="ECO:0000256" key="1">
    <source>
        <dbReference type="ARBA" id="ARBA00005502"/>
    </source>
</evidence>
<name>A0A7C4FAE9_THEPE</name>
<dbReference type="EMBL" id="DTFI01000022">
    <property type="protein sequence ID" value="HGI42926.1"/>
    <property type="molecule type" value="Genomic_DNA"/>
</dbReference>
<sequence>MGYFEEKLKNSEIGLSFDDVLLVPQYSDVKLEEVDTSTRLAPGLVLKIPIISSPMDTVTGEEMLLAVGRLGGLGVLPRNYPLEQAVQAIKRASEEGVPAAAAVGPFDDERVRRLLDAGAAMIVIDTAHGHSKNVIEATRRFTGYGAAVMAGNIVTGEAAEALISAGAASLRVGVGPGHACVTREVAGVGYPQLSAVAKVADIAAKYGVSVVADGGIEKPADIVKALAAGADAVMLGYLLAGTDEAPGPLVEVGGRLYKVYRGMGSRSALSSGSARYGEFKRAPEGVEGLVELRGPVSSVVEWLVNGLKQGMGYVGARNLEELRRKAVFVRLTHAGLKESGPRGLVEVRY</sequence>
<dbReference type="PANTHER" id="PTHR11911:SF111">
    <property type="entry name" value="INOSINE-5'-MONOPHOSPHATE DEHYDROGENASE"/>
    <property type="match status" value="1"/>
</dbReference>
<dbReference type="PANTHER" id="PTHR11911">
    <property type="entry name" value="INOSINE-5-MONOPHOSPHATE DEHYDROGENASE RELATED"/>
    <property type="match status" value="1"/>
</dbReference>
<dbReference type="GO" id="GO:0003938">
    <property type="term" value="F:IMP dehydrogenase activity"/>
    <property type="evidence" value="ECO:0007669"/>
    <property type="project" value="InterPro"/>
</dbReference>
<dbReference type="SUPFAM" id="SSF51412">
    <property type="entry name" value="Inosine monophosphate dehydrogenase (IMPDH)"/>
    <property type="match status" value="1"/>
</dbReference>
<dbReference type="FunFam" id="3.20.20.70:FF:000424">
    <property type="entry name" value="Inosine-5'-monophosphate dehydrogenase 2"/>
    <property type="match status" value="1"/>
</dbReference>
<evidence type="ECO:0000259" key="2">
    <source>
        <dbReference type="Pfam" id="PF00478"/>
    </source>
</evidence>
<dbReference type="SMART" id="SM01240">
    <property type="entry name" value="IMPDH"/>
    <property type="match status" value="1"/>
</dbReference>
<comment type="caution">
    <text evidence="3">The sequence shown here is derived from an EMBL/GenBank/DDBJ whole genome shotgun (WGS) entry which is preliminary data.</text>
</comment>
<feature type="domain" description="IMP dehydrogenase/GMP reductase" evidence="2">
    <location>
        <begin position="14"/>
        <end position="341"/>
    </location>
</feature>